<dbReference type="EMBL" id="LJTC01000044">
    <property type="protein sequence ID" value="KPM74610.1"/>
    <property type="molecule type" value="Genomic_DNA"/>
</dbReference>
<evidence type="ECO:0000313" key="3">
    <source>
        <dbReference type="Proteomes" id="UP000050378"/>
    </source>
</evidence>
<feature type="non-terminal residue" evidence="2">
    <location>
        <position position="1"/>
    </location>
</feature>
<gene>
    <name evidence="2" type="ORF">AOG27_20960</name>
</gene>
<protein>
    <submittedName>
        <fullName evidence="2">Uncharacterized protein</fullName>
    </submittedName>
</protein>
<feature type="region of interest" description="Disordered" evidence="1">
    <location>
        <begin position="26"/>
        <end position="45"/>
    </location>
</feature>
<name>A0A0P7DU08_9GAMM</name>
<reference evidence="2 3" key="1">
    <citation type="submission" date="2015-09" db="EMBL/GenBank/DDBJ databases">
        <title>Draft Genome Sequence of Pseudoalteromonas lipolytica UCD-48B.</title>
        <authorList>
            <person name="Krusor M."/>
            <person name="Coil D.A."/>
            <person name="Lang J.M."/>
            <person name="Eisen J.A."/>
            <person name="Alexiev A."/>
        </authorList>
    </citation>
    <scope>NUCLEOTIDE SEQUENCE [LARGE SCALE GENOMIC DNA]</scope>
    <source>
        <strain evidence="2 3">UCD-48B</strain>
    </source>
</reference>
<dbReference type="Proteomes" id="UP000050378">
    <property type="component" value="Unassembled WGS sequence"/>
</dbReference>
<organism evidence="2 3">
    <name type="scientific">Pseudoalteromonas lipolytica</name>
    <dbReference type="NCBI Taxonomy" id="570156"/>
    <lineage>
        <taxon>Bacteria</taxon>
        <taxon>Pseudomonadati</taxon>
        <taxon>Pseudomonadota</taxon>
        <taxon>Gammaproteobacteria</taxon>
        <taxon>Alteromonadales</taxon>
        <taxon>Pseudoalteromonadaceae</taxon>
        <taxon>Pseudoalteromonas</taxon>
    </lineage>
</organism>
<evidence type="ECO:0000256" key="1">
    <source>
        <dbReference type="SAM" id="MobiDB-lite"/>
    </source>
</evidence>
<feature type="region of interest" description="Disordered" evidence="1">
    <location>
        <begin position="79"/>
        <end position="104"/>
    </location>
</feature>
<proteinExistence type="predicted"/>
<comment type="caution">
    <text evidence="2">The sequence shown here is derived from an EMBL/GenBank/DDBJ whole genome shotgun (WGS) entry which is preliminary data.</text>
</comment>
<dbReference type="PATRIC" id="fig|570156.3.peg.3077"/>
<evidence type="ECO:0000313" key="2">
    <source>
        <dbReference type="EMBL" id="KPM74610.1"/>
    </source>
</evidence>
<dbReference type="AlphaFoldDB" id="A0A0P7DU08"/>
<accession>A0A0P7DU08</accession>
<sequence length="125" mass="12333">GTIRQGKATLQAPRGAALDYLAQGAAQGGGHLRGHDPPGAGGVGDEAGLVGGVGGEVQRVDASRGQAYAVVEDDADQLGQGGRAVAGTAQRRGQRRHQVGEGVAQPLPATLDLGEGLGLEHGADA</sequence>